<accession>A0A391PEI4</accession>
<gene>
    <name evidence="1" type="ORF">KIPB_016590</name>
</gene>
<feature type="non-terminal residue" evidence="1">
    <location>
        <position position="1"/>
    </location>
</feature>
<sequence length="85" mass="9017">HPLPKGSHTPEVTTKGWVGLKVPLEVLGALQVLVGLPGELAGEANPSCVEQVPKPLLVYTGHHACSEVRYGHLVTASALHDLIWP</sequence>
<organism evidence="1 2">
    <name type="scientific">Kipferlia bialata</name>
    <dbReference type="NCBI Taxonomy" id="797122"/>
    <lineage>
        <taxon>Eukaryota</taxon>
        <taxon>Metamonada</taxon>
        <taxon>Carpediemonas-like organisms</taxon>
        <taxon>Kipferlia</taxon>
    </lineage>
</organism>
<protein>
    <submittedName>
        <fullName evidence="1">Uncharacterized protein</fullName>
    </submittedName>
</protein>
<dbReference type="AlphaFoldDB" id="A0A391PEI4"/>
<keyword evidence="2" id="KW-1185">Reference proteome</keyword>
<name>A0A391PEI4_9EUKA</name>
<reference evidence="1 2" key="1">
    <citation type="journal article" date="2018" name="PLoS ONE">
        <title>The draft genome of Kipferlia bialata reveals reductive genome evolution in fornicate parasites.</title>
        <authorList>
            <person name="Tanifuji G."/>
            <person name="Takabayashi S."/>
            <person name="Kume K."/>
            <person name="Takagi M."/>
            <person name="Nakayama T."/>
            <person name="Kamikawa R."/>
            <person name="Inagaki Y."/>
            <person name="Hashimoto T."/>
        </authorList>
    </citation>
    <scope>NUCLEOTIDE SEQUENCE [LARGE SCALE GENOMIC DNA]</scope>
    <source>
        <strain evidence="1">NY0173</strain>
    </source>
</reference>
<evidence type="ECO:0000313" key="2">
    <source>
        <dbReference type="Proteomes" id="UP000265618"/>
    </source>
</evidence>
<comment type="caution">
    <text evidence="1">The sequence shown here is derived from an EMBL/GenBank/DDBJ whole genome shotgun (WGS) entry which is preliminary data.</text>
</comment>
<evidence type="ECO:0000313" key="1">
    <source>
        <dbReference type="EMBL" id="GCA65222.1"/>
    </source>
</evidence>
<dbReference type="EMBL" id="BDIP01010259">
    <property type="protein sequence ID" value="GCA65222.1"/>
    <property type="molecule type" value="Genomic_DNA"/>
</dbReference>
<dbReference type="Proteomes" id="UP000265618">
    <property type="component" value="Unassembled WGS sequence"/>
</dbReference>
<proteinExistence type="predicted"/>